<evidence type="ECO:0000256" key="3">
    <source>
        <dbReference type="ARBA" id="ARBA00007574"/>
    </source>
</evidence>
<dbReference type="GO" id="GO:0042383">
    <property type="term" value="C:sarcolemma"/>
    <property type="evidence" value="ECO:0007669"/>
    <property type="project" value="UniProtKB-SubCell"/>
</dbReference>
<dbReference type="GO" id="GO:0016012">
    <property type="term" value="C:sarcoglycan complex"/>
    <property type="evidence" value="ECO:0007669"/>
    <property type="project" value="InterPro"/>
</dbReference>
<organism evidence="15 16">
    <name type="scientific">Nephila pilipes</name>
    <name type="common">Giant wood spider</name>
    <name type="synonym">Nephila maculata</name>
    <dbReference type="NCBI Taxonomy" id="299642"/>
    <lineage>
        <taxon>Eukaryota</taxon>
        <taxon>Metazoa</taxon>
        <taxon>Ecdysozoa</taxon>
        <taxon>Arthropoda</taxon>
        <taxon>Chelicerata</taxon>
        <taxon>Arachnida</taxon>
        <taxon>Araneae</taxon>
        <taxon>Araneomorphae</taxon>
        <taxon>Entelegynae</taxon>
        <taxon>Araneoidea</taxon>
        <taxon>Nephilidae</taxon>
        <taxon>Nephila</taxon>
    </lineage>
</organism>
<keyword evidence="9 14" id="KW-0472">Membrane</keyword>
<evidence type="ECO:0000313" key="16">
    <source>
        <dbReference type="Proteomes" id="UP000887013"/>
    </source>
</evidence>
<dbReference type="EMBL" id="BMAW01007527">
    <property type="protein sequence ID" value="GFT04139.1"/>
    <property type="molecule type" value="Genomic_DNA"/>
</dbReference>
<comment type="similarity">
    <text evidence="3">Belongs to the sarcoglycan beta/delta/gamma/zeta family.</text>
</comment>
<feature type="compositionally biased region" description="Polar residues" evidence="13">
    <location>
        <begin position="15"/>
        <end position="26"/>
    </location>
</feature>
<feature type="region of interest" description="Disordered" evidence="13">
    <location>
        <begin position="1"/>
        <end position="26"/>
    </location>
</feature>
<evidence type="ECO:0000256" key="13">
    <source>
        <dbReference type="SAM" id="MobiDB-lite"/>
    </source>
</evidence>
<evidence type="ECO:0000256" key="9">
    <source>
        <dbReference type="ARBA" id="ARBA00023136"/>
    </source>
</evidence>
<evidence type="ECO:0000313" key="15">
    <source>
        <dbReference type="EMBL" id="GFT04139.1"/>
    </source>
</evidence>
<keyword evidence="12" id="KW-0206">Cytoskeleton</keyword>
<keyword evidence="11" id="KW-0325">Glycoprotein</keyword>
<evidence type="ECO:0000256" key="14">
    <source>
        <dbReference type="SAM" id="Phobius"/>
    </source>
</evidence>
<comment type="caution">
    <text evidence="15">The sequence shown here is derived from an EMBL/GenBank/DDBJ whole genome shotgun (WGS) entry which is preliminary data.</text>
</comment>
<evidence type="ECO:0000256" key="7">
    <source>
        <dbReference type="ARBA" id="ARBA00022968"/>
    </source>
</evidence>
<protein>
    <submittedName>
        <fullName evidence="15">Delta-sarcoglycan</fullName>
    </submittedName>
</protein>
<keyword evidence="16" id="KW-1185">Reference proteome</keyword>
<evidence type="ECO:0000256" key="12">
    <source>
        <dbReference type="ARBA" id="ARBA00023212"/>
    </source>
</evidence>
<dbReference type="InterPro" id="IPR006875">
    <property type="entry name" value="Sarcoglycan"/>
</dbReference>
<dbReference type="Pfam" id="PF04790">
    <property type="entry name" value="Sarcoglycan_1"/>
    <property type="match status" value="1"/>
</dbReference>
<keyword evidence="10" id="KW-1015">Disulfide bond</keyword>
<dbReference type="Proteomes" id="UP000887013">
    <property type="component" value="Unassembled WGS sequence"/>
</dbReference>
<evidence type="ECO:0000256" key="6">
    <source>
        <dbReference type="ARBA" id="ARBA00022692"/>
    </source>
</evidence>
<dbReference type="OrthoDB" id="8881719at2759"/>
<keyword evidence="7" id="KW-0735">Signal-anchor</keyword>
<evidence type="ECO:0000256" key="4">
    <source>
        <dbReference type="ARBA" id="ARBA00022475"/>
    </source>
</evidence>
<feature type="transmembrane region" description="Helical" evidence="14">
    <location>
        <begin position="61"/>
        <end position="84"/>
    </location>
</feature>
<keyword evidence="8 14" id="KW-1133">Transmembrane helix</keyword>
<accession>A0A8X6NBF3</accession>
<comment type="subcellular location">
    <subcellularLocation>
        <location evidence="2">Cell membrane</location>
        <location evidence="2">Sarcolemma</location>
        <topology evidence="2">Single-pass type II membrane protein</topology>
    </subcellularLocation>
    <subcellularLocation>
        <location evidence="1">Cytoplasm</location>
        <location evidence="1">Cytoskeleton</location>
    </subcellularLocation>
</comment>
<dbReference type="InterPro" id="IPR039972">
    <property type="entry name" value="Sarcoglycan_gamma/delta/zeta"/>
</dbReference>
<dbReference type="PANTHER" id="PTHR12939:SF10">
    <property type="entry name" value="EG:4F1.1 PROTEIN"/>
    <property type="match status" value="1"/>
</dbReference>
<keyword evidence="6 14" id="KW-0812">Transmembrane</keyword>
<feature type="compositionally biased region" description="Basic and acidic residues" evidence="13">
    <location>
        <begin position="1"/>
        <end position="12"/>
    </location>
</feature>
<evidence type="ECO:0000256" key="8">
    <source>
        <dbReference type="ARBA" id="ARBA00022989"/>
    </source>
</evidence>
<proteinExistence type="inferred from homology"/>
<dbReference type="PANTHER" id="PTHR12939">
    <property type="entry name" value="SARCOGLYCAN"/>
    <property type="match status" value="1"/>
</dbReference>
<sequence>MATPKELARFREGMGSTQASTASQDWAPQARASLADNSSSLEPQPSSSVYKIGIYGWRKRCLYFLVIILFSMVIINLALTIWIIRVMDFSINGMGRLRIFKDGLRLEGRSHFLHTIYAAKIQSRRDQDLKLESSRNITINARNKEGKITNRLSLGPTTMTSFAEKFTIKNRKGETLFQADDKEVVISAERLRVTGSGGINFQGSVQTPFVTAEPFQQLRLESPTRTLHIKAPEGIGIESRAGDISASCLKDLKLQSKEGTIWLDSERVELRNLKTAIPTTRGRSYPGIYQLCACENGRLFLAPPEKACQADNIVCK</sequence>
<evidence type="ECO:0000256" key="2">
    <source>
        <dbReference type="ARBA" id="ARBA00004274"/>
    </source>
</evidence>
<evidence type="ECO:0000256" key="5">
    <source>
        <dbReference type="ARBA" id="ARBA00022490"/>
    </source>
</evidence>
<evidence type="ECO:0000256" key="11">
    <source>
        <dbReference type="ARBA" id="ARBA00023180"/>
    </source>
</evidence>
<keyword evidence="5" id="KW-0963">Cytoplasm</keyword>
<evidence type="ECO:0000256" key="1">
    <source>
        <dbReference type="ARBA" id="ARBA00004245"/>
    </source>
</evidence>
<name>A0A8X6NBF3_NEPPI</name>
<reference evidence="15" key="1">
    <citation type="submission" date="2020-08" db="EMBL/GenBank/DDBJ databases">
        <title>Multicomponent nature underlies the extraordinary mechanical properties of spider dragline silk.</title>
        <authorList>
            <person name="Kono N."/>
            <person name="Nakamura H."/>
            <person name="Mori M."/>
            <person name="Yoshida Y."/>
            <person name="Ohtoshi R."/>
            <person name="Malay A.D."/>
            <person name="Moran D.A.P."/>
            <person name="Tomita M."/>
            <person name="Numata K."/>
            <person name="Arakawa K."/>
        </authorList>
    </citation>
    <scope>NUCLEOTIDE SEQUENCE</scope>
</reference>
<evidence type="ECO:0000256" key="10">
    <source>
        <dbReference type="ARBA" id="ARBA00023157"/>
    </source>
</evidence>
<dbReference type="AlphaFoldDB" id="A0A8X6NBF3"/>
<dbReference type="GO" id="GO:0005856">
    <property type="term" value="C:cytoskeleton"/>
    <property type="evidence" value="ECO:0007669"/>
    <property type="project" value="UniProtKB-SubCell"/>
</dbReference>
<gene>
    <name evidence="15" type="primary">SGCD</name>
    <name evidence="15" type="ORF">NPIL_339551</name>
</gene>
<keyword evidence="4" id="KW-1003">Cell membrane</keyword>